<sequence>MKRVWGSLLAVAIGFAVALRLGDSARWNPWPEKSYHGCYEIDACNVPWWLIAVFVLWLVGPPVIYGCVAYVGIGRKWSAMRWLVTGSTLLLGTITFYISWYAYRAFI</sequence>
<reference evidence="3" key="1">
    <citation type="submission" date="2016-10" db="EMBL/GenBank/DDBJ databases">
        <authorList>
            <person name="Varghese N."/>
        </authorList>
    </citation>
    <scope>NUCLEOTIDE SEQUENCE [LARGE SCALE GENOMIC DNA]</scope>
    <source>
        <strain evidence="3">GAS106B</strain>
    </source>
</reference>
<dbReference type="EMBL" id="FNKP01000001">
    <property type="protein sequence ID" value="SDQ21779.1"/>
    <property type="molecule type" value="Genomic_DNA"/>
</dbReference>
<gene>
    <name evidence="2" type="ORF">SAMN05443245_0420</name>
</gene>
<feature type="transmembrane region" description="Helical" evidence="1">
    <location>
        <begin position="48"/>
        <end position="71"/>
    </location>
</feature>
<dbReference type="Proteomes" id="UP000183487">
    <property type="component" value="Unassembled WGS sequence"/>
</dbReference>
<keyword evidence="3" id="KW-1185">Reference proteome</keyword>
<proteinExistence type="predicted"/>
<keyword evidence="1" id="KW-0812">Transmembrane</keyword>
<dbReference type="AlphaFoldDB" id="A0A1H0Z2W6"/>
<evidence type="ECO:0008006" key="4">
    <source>
        <dbReference type="Google" id="ProtNLM"/>
    </source>
</evidence>
<name>A0A1H0Z2W6_9BURK</name>
<organism evidence="2 3">
    <name type="scientific">Paraburkholderia fungorum</name>
    <dbReference type="NCBI Taxonomy" id="134537"/>
    <lineage>
        <taxon>Bacteria</taxon>
        <taxon>Pseudomonadati</taxon>
        <taxon>Pseudomonadota</taxon>
        <taxon>Betaproteobacteria</taxon>
        <taxon>Burkholderiales</taxon>
        <taxon>Burkholderiaceae</taxon>
        <taxon>Paraburkholderia</taxon>
    </lineage>
</organism>
<feature type="transmembrane region" description="Helical" evidence="1">
    <location>
        <begin position="83"/>
        <end position="103"/>
    </location>
</feature>
<protein>
    <recommendedName>
        <fullName evidence="4">Transmembrane protein</fullName>
    </recommendedName>
</protein>
<accession>A0A1H0Z2W6</accession>
<keyword evidence="1" id="KW-1133">Transmembrane helix</keyword>
<keyword evidence="1" id="KW-0472">Membrane</keyword>
<evidence type="ECO:0000313" key="2">
    <source>
        <dbReference type="EMBL" id="SDQ21779.1"/>
    </source>
</evidence>
<evidence type="ECO:0000313" key="3">
    <source>
        <dbReference type="Proteomes" id="UP000183487"/>
    </source>
</evidence>
<evidence type="ECO:0000256" key="1">
    <source>
        <dbReference type="SAM" id="Phobius"/>
    </source>
</evidence>